<evidence type="ECO:0000313" key="2">
    <source>
        <dbReference type="Proteomes" id="UP001139485"/>
    </source>
</evidence>
<dbReference type="GO" id="GO:0003824">
    <property type="term" value="F:catalytic activity"/>
    <property type="evidence" value="ECO:0007669"/>
    <property type="project" value="UniProtKB-ARBA"/>
</dbReference>
<evidence type="ECO:0000313" key="1">
    <source>
        <dbReference type="EMBL" id="MCM0620468.1"/>
    </source>
</evidence>
<dbReference type="InterPro" id="IPR001753">
    <property type="entry name" value="Enoyl-CoA_hydra/iso"/>
</dbReference>
<keyword evidence="2" id="KW-1185">Reference proteome</keyword>
<protein>
    <submittedName>
        <fullName evidence="1">Enoyl-CoA hydratase-related protein</fullName>
    </submittedName>
</protein>
<dbReference type="Gene3D" id="3.90.226.10">
    <property type="entry name" value="2-enoyl-CoA Hydratase, Chain A, domain 1"/>
    <property type="match status" value="1"/>
</dbReference>
<dbReference type="PANTHER" id="PTHR43459">
    <property type="entry name" value="ENOYL-COA HYDRATASE"/>
    <property type="match status" value="1"/>
</dbReference>
<dbReference type="SUPFAM" id="SSF52096">
    <property type="entry name" value="ClpP/crotonase"/>
    <property type="match status" value="1"/>
</dbReference>
<sequence>MPEATRPGVLHLGPGLDADLAAALERGAREPGVRAVVLHLDATSQLPTDVDGRALLARCVRAVLAGDVPVVAHLAERVGTAACALALVSDAVVADRSTSLQLGGPARGGISLTLPAAVGRLRARRLLLLGEPVTAVSAADWGVVTHLVPSGSTATARVGTVLDSLLAHDPLTLTGSRRALDAPLVADLEDALAREDRTAALLARHSPSA</sequence>
<dbReference type="EMBL" id="JAMOIL010000010">
    <property type="protein sequence ID" value="MCM0620468.1"/>
    <property type="molecule type" value="Genomic_DNA"/>
</dbReference>
<name>A0A9X2IEV8_9ACTN</name>
<organism evidence="1 2">
    <name type="scientific">Nocardioides bruguierae</name>
    <dbReference type="NCBI Taxonomy" id="2945102"/>
    <lineage>
        <taxon>Bacteria</taxon>
        <taxon>Bacillati</taxon>
        <taxon>Actinomycetota</taxon>
        <taxon>Actinomycetes</taxon>
        <taxon>Propionibacteriales</taxon>
        <taxon>Nocardioidaceae</taxon>
        <taxon>Nocardioides</taxon>
    </lineage>
</organism>
<dbReference type="Pfam" id="PF00378">
    <property type="entry name" value="ECH_1"/>
    <property type="match status" value="1"/>
</dbReference>
<dbReference type="Proteomes" id="UP001139485">
    <property type="component" value="Unassembled WGS sequence"/>
</dbReference>
<dbReference type="RefSeq" id="WP_250827081.1">
    <property type="nucleotide sequence ID" value="NZ_JAMOIL010000010.1"/>
</dbReference>
<comment type="caution">
    <text evidence="1">The sequence shown here is derived from an EMBL/GenBank/DDBJ whole genome shotgun (WGS) entry which is preliminary data.</text>
</comment>
<accession>A0A9X2IEV8</accession>
<dbReference type="AlphaFoldDB" id="A0A9X2IEV8"/>
<dbReference type="PANTHER" id="PTHR43459:SF1">
    <property type="entry name" value="EG:BACN32G11.4 PROTEIN"/>
    <property type="match status" value="1"/>
</dbReference>
<dbReference type="InterPro" id="IPR029045">
    <property type="entry name" value="ClpP/crotonase-like_dom_sf"/>
</dbReference>
<proteinExistence type="predicted"/>
<reference evidence="1" key="1">
    <citation type="submission" date="2022-05" db="EMBL/GenBank/DDBJ databases">
        <authorList>
            <person name="Tuo L."/>
        </authorList>
    </citation>
    <scope>NUCLEOTIDE SEQUENCE</scope>
    <source>
        <strain evidence="1">BSK12Z-4</strain>
    </source>
</reference>
<gene>
    <name evidence="1" type="ORF">M8330_09190</name>
</gene>